<feature type="repeat" description="ANK" evidence="3">
    <location>
        <begin position="132"/>
        <end position="164"/>
    </location>
</feature>
<feature type="domain" description="PRANC" evidence="4">
    <location>
        <begin position="246"/>
        <end position="350"/>
    </location>
</feature>
<evidence type="ECO:0000256" key="3">
    <source>
        <dbReference type="PROSITE-ProRule" id="PRU00023"/>
    </source>
</evidence>
<keyword evidence="1" id="KW-0677">Repeat</keyword>
<evidence type="ECO:0000259" key="4">
    <source>
        <dbReference type="Pfam" id="PF09372"/>
    </source>
</evidence>
<dbReference type="InterPro" id="IPR036770">
    <property type="entry name" value="Ankyrin_rpt-contain_sf"/>
</dbReference>
<dbReference type="GO" id="GO:0004842">
    <property type="term" value="F:ubiquitin-protein transferase activity"/>
    <property type="evidence" value="ECO:0007669"/>
    <property type="project" value="TreeGrafter"/>
</dbReference>
<dbReference type="SUPFAM" id="SSF48403">
    <property type="entry name" value="Ankyrin repeat"/>
    <property type="match status" value="1"/>
</dbReference>
<protein>
    <submittedName>
        <fullName evidence="5">Ankyrin repeat family protein</fullName>
    </submittedName>
</protein>
<keyword evidence="2 3" id="KW-0040">ANK repeat</keyword>
<proteinExistence type="predicted"/>
<dbReference type="STRING" id="1359168.OCHUTO_0854"/>
<dbReference type="Pfam" id="PF09372">
    <property type="entry name" value="PRANC"/>
    <property type="match status" value="1"/>
</dbReference>
<dbReference type="PANTHER" id="PTHR24171:SF8">
    <property type="entry name" value="BRCA1-ASSOCIATED RING DOMAIN PROTEIN 1"/>
    <property type="match status" value="1"/>
</dbReference>
<dbReference type="OrthoDB" id="7163277at2"/>
<dbReference type="RefSeq" id="WP_045797462.1">
    <property type="nucleotide sequence ID" value="NZ_LANP01000023.1"/>
</dbReference>
<accession>A0A0F3MIA1</accession>
<dbReference type="Gene3D" id="1.25.40.20">
    <property type="entry name" value="Ankyrin repeat-containing domain"/>
    <property type="match status" value="2"/>
</dbReference>
<dbReference type="SMART" id="SM00248">
    <property type="entry name" value="ANK"/>
    <property type="match status" value="5"/>
</dbReference>
<keyword evidence="6" id="KW-1185">Reference proteome</keyword>
<sequence>MYNLHEAVKCSNIEEVKRLLNEGNYDINELDEHSCTALHYATEARCPEIVELLLTHGSDANLADNMDNTPLHHAVEACCLEIIKLLLDYGANVDFQNSDHKTPLCYAIILGNTKVIDLLLDNGANINLVDPDNNTLLHNAVQDNDITIVKTLLRYGANINLQNNNGHTPLNIVCTKLTQNQKHYQKMAQLLVAYIVIGLELGNLDSNSAEVILNKSIIDEFKILNDLECQCKQEIEKMNNIQIGKNNLSLFHLLLIERKNITLLSKYVKHPSIASYQVEFPLCSAFLEESVNAAISRTKLLDGAIASVDDIFTSSSQTMTLGSATSWLHLSNEIKYMIMESLDNNDLALIQQTSEQLEVENVEVAGESSSFLTQ</sequence>
<dbReference type="PROSITE" id="PS50088">
    <property type="entry name" value="ANK_REPEAT"/>
    <property type="match status" value="4"/>
</dbReference>
<dbReference type="PATRIC" id="fig|1359168.3.peg.580"/>
<dbReference type="PANTHER" id="PTHR24171">
    <property type="entry name" value="ANKYRIN REPEAT DOMAIN-CONTAINING PROTEIN 39-RELATED"/>
    <property type="match status" value="1"/>
</dbReference>
<reference evidence="5 6" key="1">
    <citation type="submission" date="2015-02" db="EMBL/GenBank/DDBJ databases">
        <title>Genome Sequencing of Rickettsiales.</title>
        <authorList>
            <person name="Daugherty S.C."/>
            <person name="Su Q."/>
            <person name="Abolude K."/>
            <person name="Beier-Sexton M."/>
            <person name="Carlyon J.A."/>
            <person name="Carter R."/>
            <person name="Day N.P."/>
            <person name="Dumler S.J."/>
            <person name="Dyachenko V."/>
            <person name="Godinez A."/>
            <person name="Kurtti T.J."/>
            <person name="Lichay M."/>
            <person name="Mullins K.E."/>
            <person name="Ott S."/>
            <person name="Pappas-Brown V."/>
            <person name="Paris D.H."/>
            <person name="Patel P."/>
            <person name="Richards A.L."/>
            <person name="Sadzewicz L."/>
            <person name="Sears K."/>
            <person name="Seidman D."/>
            <person name="Sengamalay N."/>
            <person name="Stenos J."/>
            <person name="Tallon L.J."/>
            <person name="Vincent G."/>
            <person name="Fraser C.M."/>
            <person name="Munderloh U."/>
            <person name="Dunning-Hotopp J.C."/>
        </authorList>
    </citation>
    <scope>NUCLEOTIDE SEQUENCE [LARGE SCALE GENOMIC DNA]</scope>
    <source>
        <strain evidence="5 6">Fuller</strain>
    </source>
</reference>
<evidence type="ECO:0000256" key="1">
    <source>
        <dbReference type="ARBA" id="ARBA00022737"/>
    </source>
</evidence>
<dbReference type="AlphaFoldDB" id="A0A0F3MIA1"/>
<organism evidence="5 6">
    <name type="scientific">Orientia chuto str. Dubai</name>
    <dbReference type="NCBI Taxonomy" id="1359168"/>
    <lineage>
        <taxon>Bacteria</taxon>
        <taxon>Pseudomonadati</taxon>
        <taxon>Pseudomonadota</taxon>
        <taxon>Alphaproteobacteria</taxon>
        <taxon>Rickettsiales</taxon>
        <taxon>Rickettsiaceae</taxon>
        <taxon>Rickettsieae</taxon>
        <taxon>Orientia</taxon>
    </lineage>
</organism>
<evidence type="ECO:0000256" key="2">
    <source>
        <dbReference type="ARBA" id="ARBA00023043"/>
    </source>
</evidence>
<gene>
    <name evidence="5" type="ORF">OCHUTO_0854</name>
</gene>
<comment type="caution">
    <text evidence="5">The sequence shown here is derived from an EMBL/GenBank/DDBJ whole genome shotgun (WGS) entry which is preliminary data.</text>
</comment>
<dbReference type="InterPro" id="IPR002110">
    <property type="entry name" value="Ankyrin_rpt"/>
</dbReference>
<feature type="repeat" description="ANK" evidence="3">
    <location>
        <begin position="99"/>
        <end position="131"/>
    </location>
</feature>
<dbReference type="Pfam" id="PF12796">
    <property type="entry name" value="Ank_2"/>
    <property type="match status" value="1"/>
</dbReference>
<evidence type="ECO:0000313" key="6">
    <source>
        <dbReference type="Proteomes" id="UP000033616"/>
    </source>
</evidence>
<dbReference type="Proteomes" id="UP000033616">
    <property type="component" value="Unassembled WGS sequence"/>
</dbReference>
<dbReference type="PROSITE" id="PS50297">
    <property type="entry name" value="ANK_REP_REGION"/>
    <property type="match status" value="4"/>
</dbReference>
<feature type="repeat" description="ANK" evidence="3">
    <location>
        <begin position="33"/>
        <end position="65"/>
    </location>
</feature>
<name>A0A0F3MIA1_9RICK</name>
<evidence type="ECO:0000313" key="5">
    <source>
        <dbReference type="EMBL" id="KJV55386.1"/>
    </source>
</evidence>
<dbReference type="InterPro" id="IPR018272">
    <property type="entry name" value="PRANC_domain"/>
</dbReference>
<dbReference type="GO" id="GO:0085020">
    <property type="term" value="P:protein K6-linked ubiquitination"/>
    <property type="evidence" value="ECO:0007669"/>
    <property type="project" value="TreeGrafter"/>
</dbReference>
<feature type="repeat" description="ANK" evidence="3">
    <location>
        <begin position="66"/>
        <end position="98"/>
    </location>
</feature>
<dbReference type="EMBL" id="LANP01000023">
    <property type="protein sequence ID" value="KJV55386.1"/>
    <property type="molecule type" value="Genomic_DNA"/>
</dbReference>
<dbReference type="Pfam" id="PF00023">
    <property type="entry name" value="Ank"/>
    <property type="match status" value="1"/>
</dbReference>